<sequence>MIEEIHNYYTAEKAGVPYVVLAGILLVGAGILILFKASAHPISKGIATGFLISGGLLIVIILSNKYYNDMMIKELPNRIDETELELQQSEIGRMEKVMNVSFRYAFLGFACFITILAWLMVATPSYFWKGFFIGLLFLVLLILIADTYNSKRNDEYLESLKTYFERSKCIK</sequence>
<keyword evidence="1" id="KW-0472">Membrane</keyword>
<proteinExistence type="predicted"/>
<keyword evidence="1" id="KW-1133">Transmembrane helix</keyword>
<evidence type="ECO:0000256" key="1">
    <source>
        <dbReference type="SAM" id="Phobius"/>
    </source>
</evidence>
<evidence type="ECO:0000313" key="3">
    <source>
        <dbReference type="Proteomes" id="UP001610063"/>
    </source>
</evidence>
<gene>
    <name evidence="2" type="ORF">ACHKAR_20985</name>
</gene>
<feature type="transmembrane region" description="Helical" evidence="1">
    <location>
        <begin position="16"/>
        <end position="35"/>
    </location>
</feature>
<feature type="transmembrane region" description="Helical" evidence="1">
    <location>
        <begin position="102"/>
        <end position="120"/>
    </location>
</feature>
<organism evidence="2 3">
    <name type="scientific">Marinoscillum luteum</name>
    <dbReference type="NCBI Taxonomy" id="861051"/>
    <lineage>
        <taxon>Bacteria</taxon>
        <taxon>Pseudomonadati</taxon>
        <taxon>Bacteroidota</taxon>
        <taxon>Cytophagia</taxon>
        <taxon>Cytophagales</taxon>
        <taxon>Reichenbachiellaceae</taxon>
        <taxon>Marinoscillum</taxon>
    </lineage>
</organism>
<dbReference type="RefSeq" id="WP_395419402.1">
    <property type="nucleotide sequence ID" value="NZ_JBIPKE010000020.1"/>
</dbReference>
<name>A0ABW7NF27_9BACT</name>
<keyword evidence="1" id="KW-0812">Transmembrane</keyword>
<dbReference type="EMBL" id="JBIPKE010000020">
    <property type="protein sequence ID" value="MFH6985942.1"/>
    <property type="molecule type" value="Genomic_DNA"/>
</dbReference>
<keyword evidence="3" id="KW-1185">Reference proteome</keyword>
<feature type="transmembrane region" description="Helical" evidence="1">
    <location>
        <begin position="126"/>
        <end position="145"/>
    </location>
</feature>
<reference evidence="2 3" key="1">
    <citation type="journal article" date="2013" name="Int. J. Syst. Evol. Microbiol.">
        <title>Marinoscillum luteum sp. nov., isolated from marine sediment.</title>
        <authorList>
            <person name="Cha I.T."/>
            <person name="Park S.J."/>
            <person name="Kim S.J."/>
            <person name="Kim J.G."/>
            <person name="Jung M.Y."/>
            <person name="Shin K.S."/>
            <person name="Kwon K.K."/>
            <person name="Yang S.H."/>
            <person name="Seo Y.S."/>
            <person name="Rhee S.K."/>
        </authorList>
    </citation>
    <scope>NUCLEOTIDE SEQUENCE [LARGE SCALE GENOMIC DNA]</scope>
    <source>
        <strain evidence="2 3">KCTC 23939</strain>
    </source>
</reference>
<comment type="caution">
    <text evidence="2">The sequence shown here is derived from an EMBL/GenBank/DDBJ whole genome shotgun (WGS) entry which is preliminary data.</text>
</comment>
<accession>A0ABW7NF27</accession>
<evidence type="ECO:0000313" key="2">
    <source>
        <dbReference type="EMBL" id="MFH6985942.1"/>
    </source>
</evidence>
<dbReference type="Proteomes" id="UP001610063">
    <property type="component" value="Unassembled WGS sequence"/>
</dbReference>
<feature type="transmembrane region" description="Helical" evidence="1">
    <location>
        <begin position="41"/>
        <end position="63"/>
    </location>
</feature>
<protein>
    <submittedName>
        <fullName evidence="2">Uncharacterized protein</fullName>
    </submittedName>
</protein>